<feature type="region of interest" description="Disordered" evidence="8">
    <location>
        <begin position="350"/>
        <end position="371"/>
    </location>
</feature>
<dbReference type="RefSeq" id="WP_087615854.1">
    <property type="nucleotide sequence ID" value="NZ_JAFBEY010000001.1"/>
</dbReference>
<dbReference type="Gene3D" id="3.40.1710.10">
    <property type="entry name" value="abc type-2 transporter like domain"/>
    <property type="match status" value="1"/>
</dbReference>
<dbReference type="Proteomes" id="UP000196594">
    <property type="component" value="Unassembled WGS sequence"/>
</dbReference>
<keyword evidence="11" id="KW-1185">Reference proteome</keyword>
<feature type="coiled-coil region" evidence="7">
    <location>
        <begin position="441"/>
        <end position="468"/>
    </location>
</feature>
<gene>
    <name evidence="10" type="ORF">CBM15_04285</name>
</gene>
<dbReference type="EMBL" id="NHNT01000002">
    <property type="protein sequence ID" value="OUZ39735.1"/>
    <property type="molecule type" value="Genomic_DNA"/>
</dbReference>
<evidence type="ECO:0000256" key="1">
    <source>
        <dbReference type="ARBA" id="ARBA00004651"/>
    </source>
</evidence>
<dbReference type="NCBIfam" id="TIGR03929">
    <property type="entry name" value="T7_esaA_Nterm"/>
    <property type="match status" value="1"/>
</dbReference>
<evidence type="ECO:0000256" key="3">
    <source>
        <dbReference type="ARBA" id="ARBA00022475"/>
    </source>
</evidence>
<protein>
    <submittedName>
        <fullName evidence="10">Type VII secretion protein EsaA</fullName>
    </submittedName>
</protein>
<feature type="coiled-coil region" evidence="7">
    <location>
        <begin position="288"/>
        <end position="322"/>
    </location>
</feature>
<organism evidence="10 11">
    <name type="scientific">Solibacillus kalamii</name>
    <dbReference type="NCBI Taxonomy" id="1748298"/>
    <lineage>
        <taxon>Bacteria</taxon>
        <taxon>Bacillati</taxon>
        <taxon>Bacillota</taxon>
        <taxon>Bacilli</taxon>
        <taxon>Bacillales</taxon>
        <taxon>Caryophanaceae</taxon>
        <taxon>Solibacillus</taxon>
    </lineage>
</organism>
<keyword evidence="7" id="KW-0175">Coiled coil</keyword>
<keyword evidence="4 9" id="KW-0812">Transmembrane</keyword>
<reference evidence="10 11" key="1">
    <citation type="journal article" date="2017" name="Int. J. Syst. Evol. Microbiol.">
        <title>Solibacillus kalamii sp. nov., isolated from a high-efficiency particulate arrestance filter system used in the International Space Station.</title>
        <authorList>
            <person name="Checinska Sielaff A."/>
            <person name="Kumar R.M."/>
            <person name="Pal D."/>
            <person name="Mayilraj S."/>
            <person name="Venkateswaran K."/>
        </authorList>
    </citation>
    <scope>NUCLEOTIDE SEQUENCE [LARGE SCALE GENOMIC DNA]</scope>
    <source>
        <strain evidence="10 11">ISSFR-015</strain>
    </source>
</reference>
<comment type="caution">
    <text evidence="10">The sequence shown here is derived from an EMBL/GenBank/DDBJ whole genome shotgun (WGS) entry which is preliminary data.</text>
</comment>
<dbReference type="PANTHER" id="PTHR30294">
    <property type="entry name" value="MEMBRANE COMPONENT OF ABC TRANSPORTER YHHJ-RELATED"/>
    <property type="match status" value="1"/>
</dbReference>
<evidence type="ECO:0000256" key="8">
    <source>
        <dbReference type="SAM" id="MobiDB-lite"/>
    </source>
</evidence>
<feature type="transmembrane region" description="Helical" evidence="9">
    <location>
        <begin position="759"/>
        <end position="779"/>
    </location>
</feature>
<evidence type="ECO:0000256" key="5">
    <source>
        <dbReference type="ARBA" id="ARBA00022989"/>
    </source>
</evidence>
<evidence type="ECO:0000313" key="10">
    <source>
        <dbReference type="EMBL" id="OUZ39735.1"/>
    </source>
</evidence>
<dbReference type="InterPro" id="IPR023838">
    <property type="entry name" value="T7SS_EsaA"/>
</dbReference>
<name>A0ABX3ZJ25_9BACL</name>
<keyword evidence="5 9" id="KW-1133">Transmembrane helix</keyword>
<evidence type="ECO:0000256" key="7">
    <source>
        <dbReference type="SAM" id="Coils"/>
    </source>
</evidence>
<sequence>MTAQKKLMLKIIIVMILIVGAPVLYFMAIGENPFFDSSNGTKKVAVVNEDTGSKKEESSLEFGKEVQPILSTDSEYEWSVVSRSAAEKGLTDREYDAVVYIPSNFSENIMTYEEQQPVKAEFKYTVSGQLNAANREKVLREIDNATARVNGKVATLYWSYVSQDLEKVRNEFDTILQKEMEFLNTISNFYRPNLASVVGDIESQKSLLDNLAATVKDTPIEGNIENAGEFEGLLAQFVTYVDTYREYHSTQPQLLQPLQNANTASIIALKSEHDPRYVEVKSYLMEHNEKFNSDVQKLENQLAKNKDNVKNLSDEVVVQRNEIISLLKQVEGELLVQYENQVIGLKNQLDASTPSADPTTQAKNGSGKVTDNTNNFIASSKITALDSEREKLLGLVQNMNSLKQEVGATAVNSGETTPESAVNASATAAVNEKLTQISSQMTTIEANIQHIQQQEKQLQEQFVQSQSELVKETVVEKKPTFENATAVIEEIERKEAEIMALPMMNNGKIERLKNVFSKSIGSNNTTKLMEYYGALAQYEAVVQTNLSEESNFKEISSHVNTILGINDRGTTILDELQMDVPASQNQLATLEKGVNSFFLTYMEKVDADYEAISAQLDAIETSADSMQQSLDAFIAGSEEVATPPADGSSLVTNQQSISQNLMAMSNAMNSIMANQDNIISVTNDLESKAKNVNADTEELNYKWNENVVTTEKYRNAIHDVLNNAFIDGQRNGHIYNHLSTPLAAKSLNSSVQENKIPPVIVLVIVLVSGLLIGYFCYYLKNNKRSVRIALFALLNLIVGLIISMYGMDIYSLNETSSIEWTIFTILLLTAVSTIIFAGFSVGPLIGWFVTVAVIVFFVTPMLTLLASNIDYEDPMSKVYLSIQYGPESLIISASIVLVLLIGVFALVPLIVSKIKNRKIEQDEETIYEM</sequence>
<feature type="transmembrane region" description="Helical" evidence="9">
    <location>
        <begin position="818"/>
        <end position="837"/>
    </location>
</feature>
<comment type="subcellular location">
    <subcellularLocation>
        <location evidence="1">Cell membrane</location>
        <topology evidence="1">Multi-pass membrane protein</topology>
    </subcellularLocation>
</comment>
<dbReference type="InterPro" id="IPR051449">
    <property type="entry name" value="ABC-2_transporter_component"/>
</dbReference>
<evidence type="ECO:0000313" key="11">
    <source>
        <dbReference type="Proteomes" id="UP000196594"/>
    </source>
</evidence>
<proteinExistence type="inferred from homology"/>
<dbReference type="PANTHER" id="PTHR30294:SF29">
    <property type="entry name" value="MULTIDRUG ABC TRANSPORTER PERMEASE YBHS-RELATED"/>
    <property type="match status" value="1"/>
</dbReference>
<evidence type="ECO:0000256" key="6">
    <source>
        <dbReference type="ARBA" id="ARBA00023136"/>
    </source>
</evidence>
<keyword evidence="3" id="KW-1003">Cell membrane</keyword>
<accession>A0ABX3ZJ25</accession>
<comment type="similarity">
    <text evidence="2">Belongs to the EsaA family.</text>
</comment>
<keyword evidence="6 9" id="KW-0472">Membrane</keyword>
<evidence type="ECO:0000256" key="9">
    <source>
        <dbReference type="SAM" id="Phobius"/>
    </source>
</evidence>
<feature type="transmembrane region" description="Helical" evidence="9">
    <location>
        <begin position="889"/>
        <end position="911"/>
    </location>
</feature>
<feature type="transmembrane region" description="Helical" evidence="9">
    <location>
        <begin position="786"/>
        <end position="806"/>
    </location>
</feature>
<feature type="transmembrane region" description="Helical" evidence="9">
    <location>
        <begin position="7"/>
        <end position="28"/>
    </location>
</feature>
<evidence type="ECO:0000256" key="4">
    <source>
        <dbReference type="ARBA" id="ARBA00022692"/>
    </source>
</evidence>
<evidence type="ECO:0000256" key="2">
    <source>
        <dbReference type="ARBA" id="ARBA00008338"/>
    </source>
</evidence>
<feature type="transmembrane region" description="Helical" evidence="9">
    <location>
        <begin position="844"/>
        <end position="869"/>
    </location>
</feature>